<keyword evidence="9" id="KW-0106">Calcium</keyword>
<dbReference type="PIRSF" id="PIRSF000354">
    <property type="entry name" value="Factors_V_VIII"/>
    <property type="match status" value="1"/>
</dbReference>
<dbReference type="InterPro" id="IPR000421">
    <property type="entry name" value="FA58C"/>
</dbReference>
<name>A0A452UT32_URSMA</name>
<evidence type="ECO:0000256" key="16">
    <source>
        <dbReference type="PIRSR" id="PIRSR000354-1"/>
    </source>
</evidence>
<dbReference type="FunFam" id="2.60.120.260:FF:000002">
    <property type="entry name" value="Coagulation factor VIII"/>
    <property type="match status" value="2"/>
</dbReference>
<keyword evidence="7" id="KW-0732">Signal</keyword>
<gene>
    <name evidence="18" type="primary">F5</name>
</gene>
<keyword evidence="10" id="KW-0094">Blood coagulation</keyword>
<dbReference type="GO" id="GO:0007596">
    <property type="term" value="P:blood coagulation"/>
    <property type="evidence" value="ECO:0007669"/>
    <property type="project" value="UniProtKB-KW"/>
</dbReference>
<dbReference type="PROSITE" id="PS00079">
    <property type="entry name" value="MULTICOPPER_OXIDASE1"/>
    <property type="match status" value="1"/>
</dbReference>
<comment type="similarity">
    <text evidence="2">Belongs to the multicopper oxidase family.</text>
</comment>
<evidence type="ECO:0000256" key="15">
    <source>
        <dbReference type="ARBA" id="ARBA00080403"/>
    </source>
</evidence>
<dbReference type="PANTHER" id="PTHR46806:SF10">
    <property type="entry name" value="COAGULATION FACTOR V"/>
    <property type="match status" value="1"/>
</dbReference>
<dbReference type="SMART" id="SM00231">
    <property type="entry name" value="FA58C"/>
    <property type="match status" value="2"/>
</dbReference>
<evidence type="ECO:0000256" key="10">
    <source>
        <dbReference type="ARBA" id="ARBA00023084"/>
    </source>
</evidence>
<accession>A0A452UT32</accession>
<dbReference type="PROSITE" id="PS01285">
    <property type="entry name" value="FA58C_1"/>
    <property type="match status" value="2"/>
</dbReference>
<keyword evidence="12" id="KW-0325">Glycoprotein</keyword>
<feature type="disulfide bond" evidence="16">
    <location>
        <begin position="1011"/>
        <end position="1165"/>
    </location>
</feature>
<dbReference type="FunFam" id="2.60.40.420:FF:000011">
    <property type="entry name" value="Coagulation factor VIII (Predicted)"/>
    <property type="match status" value="1"/>
</dbReference>
<dbReference type="GO" id="GO:0038023">
    <property type="term" value="F:signaling receptor activity"/>
    <property type="evidence" value="ECO:0007669"/>
    <property type="project" value="TreeGrafter"/>
</dbReference>
<evidence type="ECO:0000256" key="3">
    <source>
        <dbReference type="ARBA" id="ARBA00022525"/>
    </source>
</evidence>
<feature type="disulfide bond" evidence="16">
    <location>
        <begin position="535"/>
        <end position="616"/>
    </location>
</feature>
<keyword evidence="3" id="KW-0964">Secreted</keyword>
<dbReference type="GO" id="GO:0031091">
    <property type="term" value="C:platelet alpha granule"/>
    <property type="evidence" value="ECO:0007669"/>
    <property type="project" value="UniProtKB-ARBA"/>
</dbReference>
<dbReference type="CDD" id="cd14454">
    <property type="entry name" value="CuRO_4_FV_like"/>
    <property type="match status" value="1"/>
</dbReference>
<feature type="disulfide bond" evidence="16">
    <location>
        <begin position="102"/>
        <end position="128"/>
    </location>
</feature>
<dbReference type="InterPro" id="IPR033138">
    <property type="entry name" value="Cu_oxidase_CS"/>
</dbReference>
<dbReference type="InterPro" id="IPR050633">
    <property type="entry name" value="Neuropilin_MCO_CoagFactor"/>
</dbReference>
<dbReference type="PROSITE" id="PS01286">
    <property type="entry name" value="FA58C_2"/>
    <property type="match status" value="2"/>
</dbReference>
<evidence type="ECO:0000256" key="14">
    <source>
        <dbReference type="ARBA" id="ARBA00070431"/>
    </source>
</evidence>
<evidence type="ECO:0000256" key="8">
    <source>
        <dbReference type="ARBA" id="ARBA00022737"/>
    </source>
</evidence>
<evidence type="ECO:0000256" key="4">
    <source>
        <dbReference type="ARBA" id="ARBA00022641"/>
    </source>
</evidence>
<organism evidence="18">
    <name type="scientific">Ursus maritimus</name>
    <name type="common">Polar bear</name>
    <name type="synonym">Thalarctos maritimus</name>
    <dbReference type="NCBI Taxonomy" id="29073"/>
    <lineage>
        <taxon>Eukaryota</taxon>
        <taxon>Metazoa</taxon>
        <taxon>Chordata</taxon>
        <taxon>Craniata</taxon>
        <taxon>Vertebrata</taxon>
        <taxon>Euteleostomi</taxon>
        <taxon>Mammalia</taxon>
        <taxon>Eutheria</taxon>
        <taxon>Laurasiatheria</taxon>
        <taxon>Carnivora</taxon>
        <taxon>Caniformia</taxon>
        <taxon>Ursidae</taxon>
        <taxon>Ursus</taxon>
    </lineage>
</organism>
<keyword evidence="6" id="KW-0479">Metal-binding</keyword>
<reference evidence="18" key="1">
    <citation type="submission" date="2019-03" db="UniProtKB">
        <authorList>
            <consortium name="Ensembl"/>
        </authorList>
    </citation>
    <scope>IDENTIFICATION</scope>
</reference>
<dbReference type="Gene3D" id="2.60.120.260">
    <property type="entry name" value="Galactose-binding domain-like"/>
    <property type="match status" value="2"/>
</dbReference>
<dbReference type="SUPFAM" id="SSF49503">
    <property type="entry name" value="Cupredoxins"/>
    <property type="match status" value="6"/>
</dbReference>
<evidence type="ECO:0000256" key="7">
    <source>
        <dbReference type="ARBA" id="ARBA00022729"/>
    </source>
</evidence>
<evidence type="ECO:0000256" key="5">
    <source>
        <dbReference type="ARBA" id="ARBA00022696"/>
    </source>
</evidence>
<evidence type="ECO:0000256" key="13">
    <source>
        <dbReference type="ARBA" id="ARBA00062779"/>
    </source>
</evidence>
<feature type="domain" description="F5/8 type C" evidence="17">
    <location>
        <begin position="1011"/>
        <end position="1165"/>
    </location>
</feature>
<keyword evidence="11 16" id="KW-1015">Disulfide bond</keyword>
<dbReference type="InterPro" id="IPR008972">
    <property type="entry name" value="Cupredoxin"/>
</dbReference>
<sequence length="1325" mass="151799">MIPGSWEGGPGQATCSAGRLLGPTLYAEVGDIVKVHFKNKADKPISIHPQGIKYSKFSEGASYSDHTFPVEKMDDAIAPGQEYTYEWKISEDSGPTHNDPPCLTHIYYSYENLIQDFNSGLIGPLLICKKGTLTEDGIQKMFDKQHVLMFAVFDESKSWSQSSSLMYTVNGYVNGTMPVCAHDHVSWHLIGMSSGPELFSIHFNGQVLEQNHHKISAITLVSATSTTANMTMSPQGKWIISSLIPRHFQAGMQAYIDIKNCAKKTRNPKKLTRDQRRHMKRWEYFIAAEEVIWDYAPVIPANMDKKYRSLHLDNFSNQIGKHYKKVVYKQYQDESFTKRLENPNIKEDGILGPIIRAQVRDTLKIVFKNMASRVYSIYPHGVTFSPYEDEVNSSFTSDNNTMIRAVQPGETYTYKWNILESDEPTENDAQCLTRPYYSNVDITRDIASGLIGLLLICKSRSLDNTFTLQRAADIEQQAVFAVFDENKSWYIEDNINKFCENPDKVKRDDPKFYESNIMSTINGYVPESIPTLGFCFDDTVQWHFCSVGTQDDILTIHFTGHSFIYGKRHEDTLTLFPMRGESVTVTMDNVGTWMLTTINSNPRNKNLRLRFRDVKCIRDDYEDSYEIIYEPSAPTVMTTRKMRDSSENRDEERDADYDYQNNLASWLGIRSFRNSSRNQEEDEFNLTALALENNSEFIPPSTDTAASSNSSSLSNISRLIVYNFAKRQKTLPHPAGTTNTIYKKVVFRKYLDSTFTKRDPLGEYEEHLGIFFSIIRAEVDDVIQVRFKNLASRPYSLHAHGLSYEKSSEGKTYEDDSPEWFKEDNAVQPNSSYTYVWHATTRSGPENPGSACRAWAYYSAVNPEKDIHSGLIGPLLICQKGVLDKTNTPVDMREFVLLFMVFDEKKSWYYEKKAQSPSHQWDDLQLAWPENVLLLILGSSRDIHVVHFHGQTLLENGTQQHQLGVWPLLPGSFKTLEMKPSKSGWWLLDTEIGENQRAGMQTPFLIIDRECKMPMGLSTGVIADSQIKASEHLGYWEPKLARLNNGGSYNAWITEKPSTELDSNPWIQVDMQREVIFTGIQTQGAKQYLKSYYTMEFSVAYSSDRTNWQIFKGNSTKNVMYFDGNSDASTIKENRFDPPIVARYIRVSPTRSYNRPALRLELQGCEVNGCSTPLGMESGKIENKQITASSFKKSWWGDYWEPFRARLNAQGRVNAWQAKANNNKQWLQIDLLKIKKITAIVTQGCKSLSSEMYVKSYTIHYSDQGMEWKPYRQKSSMIFEGNNNIKGHVKNFFNPPIISRFIRIIPKTWNQSIALRLELFGCDIY</sequence>
<dbReference type="GeneTree" id="ENSGT00940000158556"/>
<dbReference type="FunFam" id="2.60.40.420:FF:000050">
    <property type="entry name" value="coagulation factor V isoform X1"/>
    <property type="match status" value="1"/>
</dbReference>
<dbReference type="SUPFAM" id="SSF49785">
    <property type="entry name" value="Galactose-binding domain-like"/>
    <property type="match status" value="2"/>
</dbReference>
<dbReference type="PROSITE" id="PS50022">
    <property type="entry name" value="FA58C_3"/>
    <property type="match status" value="2"/>
</dbReference>
<dbReference type="Ensembl" id="ENSUMAT00000028643.1">
    <property type="protein sequence ID" value="ENSUMAP00000024187.1"/>
    <property type="gene ID" value="ENSUMAG00000017484.1"/>
</dbReference>
<dbReference type="GO" id="GO:0005886">
    <property type="term" value="C:plasma membrane"/>
    <property type="evidence" value="ECO:0007669"/>
    <property type="project" value="TreeGrafter"/>
</dbReference>
<evidence type="ECO:0000256" key="1">
    <source>
        <dbReference type="ARBA" id="ARBA00004613"/>
    </source>
</evidence>
<evidence type="ECO:0000256" key="2">
    <source>
        <dbReference type="ARBA" id="ARBA00010609"/>
    </source>
</evidence>
<comment type="subunit">
    <text evidence="13">Factor Va, the activated form of factor V, is composed of a heavy chain and a light chain, non-covalently bound. The interaction between the two chains is calcium-dependent. Forms heterodimer with SERPINA5.</text>
</comment>
<evidence type="ECO:0000256" key="6">
    <source>
        <dbReference type="ARBA" id="ARBA00022723"/>
    </source>
</evidence>
<comment type="subcellular location">
    <subcellularLocation>
        <location evidence="1">Secreted</location>
    </subcellularLocation>
</comment>
<feature type="disulfide bond" evidence="16">
    <location>
        <begin position="852"/>
        <end position="878"/>
    </location>
</feature>
<evidence type="ECO:0000313" key="18">
    <source>
        <dbReference type="Ensembl" id="ENSUMAP00000024187"/>
    </source>
</evidence>
<dbReference type="InterPro" id="IPR024715">
    <property type="entry name" value="Factor_5/8-like"/>
</dbReference>
<dbReference type="PANTHER" id="PTHR46806">
    <property type="entry name" value="F5/8 TYPE C DOMAIN-CONTAINING PROTEIN"/>
    <property type="match status" value="1"/>
</dbReference>
<feature type="disulfide bond" evidence="16">
    <location>
        <begin position="431"/>
        <end position="457"/>
    </location>
</feature>
<keyword evidence="8" id="KW-0677">Repeat</keyword>
<dbReference type="Gene3D" id="2.60.40.420">
    <property type="entry name" value="Cupredoxins - blue copper proteins"/>
    <property type="match status" value="5"/>
</dbReference>
<evidence type="ECO:0000256" key="11">
    <source>
        <dbReference type="ARBA" id="ARBA00023157"/>
    </source>
</evidence>
<keyword evidence="5" id="KW-0356">Hemostasis</keyword>
<dbReference type="InterPro" id="IPR008979">
    <property type="entry name" value="Galactose-bd-like_sf"/>
</dbReference>
<dbReference type="GO" id="GO:0005576">
    <property type="term" value="C:extracellular region"/>
    <property type="evidence" value="ECO:0007669"/>
    <property type="project" value="UniProtKB-SubCell"/>
</dbReference>
<evidence type="ECO:0000256" key="12">
    <source>
        <dbReference type="ARBA" id="ARBA00023180"/>
    </source>
</evidence>
<protein>
    <recommendedName>
        <fullName evidence="14">Coagulation factor V</fullName>
    </recommendedName>
    <alternativeName>
        <fullName evidence="15">Activated protein C cofactor</fullName>
    </alternativeName>
</protein>
<evidence type="ECO:0000259" key="17">
    <source>
        <dbReference type="PROSITE" id="PS50022"/>
    </source>
</evidence>
<dbReference type="Pfam" id="PF07732">
    <property type="entry name" value="Cu-oxidase_3"/>
    <property type="match status" value="1"/>
</dbReference>
<dbReference type="FunFam" id="2.60.40.420:FF:000056">
    <property type="entry name" value="Coagulation factor V"/>
    <property type="match status" value="1"/>
</dbReference>
<dbReference type="GO" id="GO:0005507">
    <property type="term" value="F:copper ion binding"/>
    <property type="evidence" value="ECO:0007669"/>
    <property type="project" value="InterPro"/>
</dbReference>
<feature type="domain" description="F5/8 type C" evidence="17">
    <location>
        <begin position="1170"/>
        <end position="1322"/>
    </location>
</feature>
<evidence type="ECO:0000256" key="9">
    <source>
        <dbReference type="ARBA" id="ARBA00022837"/>
    </source>
</evidence>
<feature type="disulfide bond" evidence="16">
    <location>
        <begin position="180"/>
        <end position="261"/>
    </location>
</feature>
<dbReference type="Pfam" id="PF00754">
    <property type="entry name" value="F5_F8_type_C"/>
    <property type="match status" value="2"/>
</dbReference>
<dbReference type="InterPro" id="IPR011707">
    <property type="entry name" value="Cu-oxidase-like_N"/>
</dbReference>
<proteinExistence type="inferred from homology"/>
<keyword evidence="4" id="KW-0765">Sulfation</keyword>
<dbReference type="CDD" id="cd14450">
    <property type="entry name" value="CuRO_3_FV_like"/>
    <property type="match status" value="1"/>
</dbReference>
<dbReference type="CDD" id="cd00057">
    <property type="entry name" value="FA58C"/>
    <property type="match status" value="2"/>
</dbReference>